<dbReference type="GO" id="GO:0003824">
    <property type="term" value="F:catalytic activity"/>
    <property type="evidence" value="ECO:0007669"/>
    <property type="project" value="InterPro"/>
</dbReference>
<proteinExistence type="predicted"/>
<evidence type="ECO:0000313" key="3">
    <source>
        <dbReference type="EMBL" id="KIX02125.1"/>
    </source>
</evidence>
<dbReference type="InterPro" id="IPR035994">
    <property type="entry name" value="Nucleoside_phosphorylase_sf"/>
</dbReference>
<protein>
    <recommendedName>
        <fullName evidence="5">Nucleoside phosphorylase domain-containing protein</fullName>
    </recommendedName>
</protein>
<feature type="domain" description="DUF7580" evidence="2">
    <location>
        <begin position="204"/>
        <end position="526"/>
    </location>
</feature>
<dbReference type="InterPro" id="IPR000845">
    <property type="entry name" value="Nucleoside_phosphorylase_d"/>
</dbReference>
<dbReference type="Proteomes" id="UP000053617">
    <property type="component" value="Unassembled WGS sequence"/>
</dbReference>
<dbReference type="Pfam" id="PF24476">
    <property type="entry name" value="DUF7580"/>
    <property type="match status" value="1"/>
</dbReference>
<name>A0A0D2IZT1_9EURO</name>
<dbReference type="Gene3D" id="3.40.50.1580">
    <property type="entry name" value="Nucleoside phosphorylase domain"/>
    <property type="match status" value="1"/>
</dbReference>
<keyword evidence="4" id="KW-1185">Reference proteome</keyword>
<dbReference type="SUPFAM" id="SSF53167">
    <property type="entry name" value="Purine and uridine phosphorylases"/>
    <property type="match status" value="1"/>
</dbReference>
<dbReference type="InterPro" id="IPR053137">
    <property type="entry name" value="NLR-like"/>
</dbReference>
<dbReference type="EMBL" id="KN847480">
    <property type="protein sequence ID" value="KIX02125.1"/>
    <property type="molecule type" value="Genomic_DNA"/>
</dbReference>
<dbReference type="AlphaFoldDB" id="A0A0D2IZT1"/>
<gene>
    <name evidence="3" type="ORF">Z518_08064</name>
</gene>
<reference evidence="3 4" key="1">
    <citation type="submission" date="2015-01" db="EMBL/GenBank/DDBJ databases">
        <title>The Genome Sequence of Rhinocladiella mackenzie CBS 650.93.</title>
        <authorList>
            <consortium name="The Broad Institute Genomics Platform"/>
            <person name="Cuomo C."/>
            <person name="de Hoog S."/>
            <person name="Gorbushina A."/>
            <person name="Stielow B."/>
            <person name="Teixiera M."/>
            <person name="Abouelleil A."/>
            <person name="Chapman S.B."/>
            <person name="Priest M."/>
            <person name="Young S.K."/>
            <person name="Wortman J."/>
            <person name="Nusbaum C."/>
            <person name="Birren B."/>
        </authorList>
    </citation>
    <scope>NUCLEOTIDE SEQUENCE [LARGE SCALE GENOMIC DNA]</scope>
    <source>
        <strain evidence="3 4">CBS 650.93</strain>
    </source>
</reference>
<evidence type="ECO:0008006" key="5">
    <source>
        <dbReference type="Google" id="ProtNLM"/>
    </source>
</evidence>
<evidence type="ECO:0000259" key="1">
    <source>
        <dbReference type="Pfam" id="PF01048"/>
    </source>
</evidence>
<dbReference type="HOGENOM" id="CLU_012073_0_0_1"/>
<dbReference type="GO" id="GO:0009116">
    <property type="term" value="P:nucleoside metabolic process"/>
    <property type="evidence" value="ECO:0007669"/>
    <property type="project" value="InterPro"/>
</dbReference>
<evidence type="ECO:0000313" key="4">
    <source>
        <dbReference type="Proteomes" id="UP000053617"/>
    </source>
</evidence>
<dbReference type="VEuPathDB" id="FungiDB:Z518_08064"/>
<feature type="domain" description="Nucleoside phosphorylase" evidence="1">
    <location>
        <begin position="598"/>
        <end position="715"/>
    </location>
</feature>
<dbReference type="RefSeq" id="XP_013269261.1">
    <property type="nucleotide sequence ID" value="XM_013413807.1"/>
</dbReference>
<dbReference type="Pfam" id="PF01048">
    <property type="entry name" value="PNP_UDP_1"/>
    <property type="match status" value="1"/>
</dbReference>
<dbReference type="PANTHER" id="PTHR46082:SF6">
    <property type="entry name" value="AAA+ ATPASE DOMAIN-CONTAINING PROTEIN-RELATED"/>
    <property type="match status" value="1"/>
</dbReference>
<dbReference type="OrthoDB" id="1658288at2759"/>
<evidence type="ECO:0000259" key="2">
    <source>
        <dbReference type="Pfam" id="PF24476"/>
    </source>
</evidence>
<dbReference type="GeneID" id="25296135"/>
<dbReference type="InterPro" id="IPR056002">
    <property type="entry name" value="DUF7580"/>
</dbReference>
<dbReference type="STRING" id="1442369.A0A0D2IZT1"/>
<sequence>MGLAGDASADWQLLAAVHPIFASTLPSAKLGRLGRHERDVLDNLETVFEFESWLLPDALREAKTSSLFVDAPGECASCLSFLLQSLEGHVHPKALGMHQFSHLEPSRAYDQPYPKLRALQRELEARRQSQSGLPIDHAQGIRSLVWHEVTMDSFSMTVICLERFNRTVNRLSSNSHDEPLPEHKAIEWTDEELRSFHDAWMVSQSLDMIFESFCKNLRACPTAHTAMISITLYPKVDLILSSCTEKRTWHQIVCSAVTGERYGCRSHALKSPLTPALEGLQAHNKAQVADLCGILRSSRHKLLHLLCNESEIWQNSDETVPVLRESAKVTLLKLLEARADPLSKATSAPLLSKKSKKIIAVILAGFLLRLFGSKWLRAGWTSRNLHFWPDSKTGESTNLQKPYLLCSLVNPDRPEDDLADLENAHSLVFTFGLLMLELELDTFIDVTEDDAAESDELSPPSYMALQRVFHLWKDDVDDPYMLQIINSCLDFDNIVESMRHPSLDEHLKRRAAVVRHIVQPLVNRLEAAHSDVALEPLGVPQHLIKPKQARGGNQTHEPASFPTRALAQLTRVLAPKKVRKDSNREYPSVKPRHRRDFRIAVICALTLEADAVEAIFDERWDDEGDGYGRLPGDRNTYSTGRIGQHNVVLAHMPGMGNFSAAIVATNCRFSFPGIELALVVGICGGVPFNHGEEILLGDVVISEGIVPYDFGRQYPDRLSRRNTVRDNLARPNPEIRAFLAKLKGRLERKNLQDKAAEYLAVLQRELDGSAAYPGATEDKLFTSSYRHKHQDPTVCPICRVCRQKHDPVCEQALQHSCERLGCDRKYLVPRMRLIGQNLLSQPSVHFGLVASGNMVMKSGEDRDQIAIKEDVIAFEMEGAGVWENFPCVVIKGVCDYADSHKSKKWQYYAAATAAACTKAFLQRWIVSTGSGHGLS</sequence>
<dbReference type="PANTHER" id="PTHR46082">
    <property type="entry name" value="ATP/GTP-BINDING PROTEIN-RELATED"/>
    <property type="match status" value="1"/>
</dbReference>
<organism evidence="3 4">
    <name type="scientific">Rhinocladiella mackenziei CBS 650.93</name>
    <dbReference type="NCBI Taxonomy" id="1442369"/>
    <lineage>
        <taxon>Eukaryota</taxon>
        <taxon>Fungi</taxon>
        <taxon>Dikarya</taxon>
        <taxon>Ascomycota</taxon>
        <taxon>Pezizomycotina</taxon>
        <taxon>Eurotiomycetes</taxon>
        <taxon>Chaetothyriomycetidae</taxon>
        <taxon>Chaetothyriales</taxon>
        <taxon>Herpotrichiellaceae</taxon>
        <taxon>Rhinocladiella</taxon>
    </lineage>
</organism>
<accession>A0A0D2IZT1</accession>